<reference evidence="2" key="1">
    <citation type="journal article" date="2014" name="Front. Microbiol.">
        <title>High frequency of phylogenetically diverse reductive dehalogenase-homologous genes in deep subseafloor sedimentary metagenomes.</title>
        <authorList>
            <person name="Kawai M."/>
            <person name="Futagami T."/>
            <person name="Toyoda A."/>
            <person name="Takaki Y."/>
            <person name="Nishi S."/>
            <person name="Hori S."/>
            <person name="Arai W."/>
            <person name="Tsubouchi T."/>
            <person name="Morono Y."/>
            <person name="Uchiyama I."/>
            <person name="Ito T."/>
            <person name="Fujiyama A."/>
            <person name="Inagaki F."/>
            <person name="Takami H."/>
        </authorList>
    </citation>
    <scope>NUCLEOTIDE SEQUENCE</scope>
    <source>
        <strain evidence="2">Expedition CK06-06</strain>
    </source>
</reference>
<keyword evidence="1" id="KW-0472">Membrane</keyword>
<protein>
    <submittedName>
        <fullName evidence="2">Uncharacterized protein</fullName>
    </submittedName>
</protein>
<comment type="caution">
    <text evidence="2">The sequence shown here is derived from an EMBL/GenBank/DDBJ whole genome shotgun (WGS) entry which is preliminary data.</text>
</comment>
<dbReference type="AlphaFoldDB" id="X1VGH9"/>
<dbReference type="EMBL" id="BARW01029831">
    <property type="protein sequence ID" value="GAJ13741.1"/>
    <property type="molecule type" value="Genomic_DNA"/>
</dbReference>
<keyword evidence="1" id="KW-1133">Transmembrane helix</keyword>
<organism evidence="2">
    <name type="scientific">marine sediment metagenome</name>
    <dbReference type="NCBI Taxonomy" id="412755"/>
    <lineage>
        <taxon>unclassified sequences</taxon>
        <taxon>metagenomes</taxon>
        <taxon>ecological metagenomes</taxon>
    </lineage>
</organism>
<keyword evidence="1" id="KW-0812">Transmembrane</keyword>
<proteinExistence type="predicted"/>
<feature type="transmembrane region" description="Helical" evidence="1">
    <location>
        <begin position="6"/>
        <end position="23"/>
    </location>
</feature>
<sequence length="41" mass="4635">MLLDWLVVLMYLIGVTLVGVWSAKKVSTASNFFISDRKFGK</sequence>
<accession>X1VGH9</accession>
<feature type="non-terminal residue" evidence="2">
    <location>
        <position position="41"/>
    </location>
</feature>
<evidence type="ECO:0000313" key="2">
    <source>
        <dbReference type="EMBL" id="GAJ13741.1"/>
    </source>
</evidence>
<name>X1VGH9_9ZZZZ</name>
<gene>
    <name evidence="2" type="ORF">S12H4_47845</name>
</gene>
<evidence type="ECO:0000256" key="1">
    <source>
        <dbReference type="SAM" id="Phobius"/>
    </source>
</evidence>